<dbReference type="EMBL" id="GIFC01004055">
    <property type="protein sequence ID" value="MXU86138.1"/>
    <property type="molecule type" value="Transcribed_RNA"/>
</dbReference>
<accession>A0A6B0U3B9</accession>
<name>A0A6B0U3B9_IXORI</name>
<evidence type="ECO:0000256" key="1">
    <source>
        <dbReference type="SAM" id="Phobius"/>
    </source>
</evidence>
<dbReference type="AlphaFoldDB" id="A0A6B0U3B9"/>
<reference evidence="2" key="1">
    <citation type="submission" date="2019-12" db="EMBL/GenBank/DDBJ databases">
        <title>An insight into the sialome of adult female Ixodes ricinus ticks feeding for 6 days.</title>
        <authorList>
            <person name="Perner J."/>
            <person name="Ribeiro J.M.C."/>
        </authorList>
    </citation>
    <scope>NUCLEOTIDE SEQUENCE</scope>
    <source>
        <strain evidence="2">Semi-engorged</strain>
        <tissue evidence="2">Salivary glands</tissue>
    </source>
</reference>
<protein>
    <submittedName>
        <fullName evidence="2">Putative secreted protein</fullName>
    </submittedName>
</protein>
<organism evidence="2">
    <name type="scientific">Ixodes ricinus</name>
    <name type="common">Common tick</name>
    <name type="synonym">Acarus ricinus</name>
    <dbReference type="NCBI Taxonomy" id="34613"/>
    <lineage>
        <taxon>Eukaryota</taxon>
        <taxon>Metazoa</taxon>
        <taxon>Ecdysozoa</taxon>
        <taxon>Arthropoda</taxon>
        <taxon>Chelicerata</taxon>
        <taxon>Arachnida</taxon>
        <taxon>Acari</taxon>
        <taxon>Parasitiformes</taxon>
        <taxon>Ixodida</taxon>
        <taxon>Ixodoidea</taxon>
        <taxon>Ixodidae</taxon>
        <taxon>Ixodinae</taxon>
        <taxon>Ixodes</taxon>
    </lineage>
</organism>
<keyword evidence="1" id="KW-1133">Transmembrane helix</keyword>
<feature type="transmembrane region" description="Helical" evidence="1">
    <location>
        <begin position="12"/>
        <end position="32"/>
    </location>
</feature>
<evidence type="ECO:0000313" key="2">
    <source>
        <dbReference type="EMBL" id="MXU86138.1"/>
    </source>
</evidence>
<proteinExistence type="predicted"/>
<keyword evidence="1" id="KW-0472">Membrane</keyword>
<keyword evidence="1" id="KW-0812">Transmembrane</keyword>
<sequence length="89" mass="10206">MAAPWMKFHWTLNAIGVLLYLLPSSLTAFFSLNKPNEKGIVDFPAFLARTELPVLGCEVYAVAITSILKFYDERAARRERLMLLKTRRC</sequence>